<evidence type="ECO:0000256" key="3">
    <source>
        <dbReference type="ARBA" id="ARBA00022448"/>
    </source>
</evidence>
<proteinExistence type="inferred from homology"/>
<dbReference type="PANTHER" id="PTHR30026:SF20">
    <property type="entry name" value="OUTER MEMBRANE PROTEIN TOLC"/>
    <property type="match status" value="1"/>
</dbReference>
<organism evidence="9 10">
    <name type="scientific">Thiomicrorhabdus xiamenensis</name>
    <dbReference type="NCBI Taxonomy" id="2739063"/>
    <lineage>
        <taxon>Bacteria</taxon>
        <taxon>Pseudomonadati</taxon>
        <taxon>Pseudomonadota</taxon>
        <taxon>Gammaproteobacteria</taxon>
        <taxon>Thiotrichales</taxon>
        <taxon>Piscirickettsiaceae</taxon>
        <taxon>Thiomicrorhabdus</taxon>
    </lineage>
</organism>
<dbReference type="Proteomes" id="UP000504724">
    <property type="component" value="Chromosome"/>
</dbReference>
<dbReference type="RefSeq" id="WP_173285179.1">
    <property type="nucleotide sequence ID" value="NZ_CP054020.1"/>
</dbReference>
<dbReference type="EMBL" id="CP054020">
    <property type="protein sequence ID" value="QKI89281.1"/>
    <property type="molecule type" value="Genomic_DNA"/>
</dbReference>
<dbReference type="GO" id="GO:0015288">
    <property type="term" value="F:porin activity"/>
    <property type="evidence" value="ECO:0007669"/>
    <property type="project" value="TreeGrafter"/>
</dbReference>
<dbReference type="InterPro" id="IPR051906">
    <property type="entry name" value="TolC-like"/>
</dbReference>
<dbReference type="KEGG" id="txa:HQN79_06735"/>
<comment type="subcellular location">
    <subcellularLocation>
        <location evidence="1">Cell outer membrane</location>
    </subcellularLocation>
</comment>
<evidence type="ECO:0000256" key="4">
    <source>
        <dbReference type="ARBA" id="ARBA00022452"/>
    </source>
</evidence>
<evidence type="ECO:0000256" key="1">
    <source>
        <dbReference type="ARBA" id="ARBA00004442"/>
    </source>
</evidence>
<dbReference type="PANTHER" id="PTHR30026">
    <property type="entry name" value="OUTER MEMBRANE PROTEIN TOLC"/>
    <property type="match status" value="1"/>
</dbReference>
<dbReference type="InterPro" id="IPR010130">
    <property type="entry name" value="T1SS_OMP_TolC"/>
</dbReference>
<dbReference type="Pfam" id="PF02321">
    <property type="entry name" value="OEP"/>
    <property type="match status" value="2"/>
</dbReference>
<evidence type="ECO:0000256" key="8">
    <source>
        <dbReference type="SAM" id="SignalP"/>
    </source>
</evidence>
<dbReference type="GO" id="GO:1990281">
    <property type="term" value="C:efflux pump complex"/>
    <property type="evidence" value="ECO:0007669"/>
    <property type="project" value="TreeGrafter"/>
</dbReference>
<dbReference type="AlphaFoldDB" id="A0A7D4SNA3"/>
<keyword evidence="3" id="KW-0813">Transport</keyword>
<protein>
    <submittedName>
        <fullName evidence="9">TolC family outer membrane protein</fullName>
    </submittedName>
</protein>
<dbReference type="InterPro" id="IPR003423">
    <property type="entry name" value="OMP_efflux"/>
</dbReference>
<feature type="signal peptide" evidence="8">
    <location>
        <begin position="1"/>
        <end position="37"/>
    </location>
</feature>
<keyword evidence="7" id="KW-0998">Cell outer membrane</keyword>
<dbReference type="SUPFAM" id="SSF56954">
    <property type="entry name" value="Outer membrane efflux proteins (OEP)"/>
    <property type="match status" value="1"/>
</dbReference>
<sequence length="450" mass="49486">MRHQPNKLFKGQWNPLKALPKALLIAGVFGLSQGANAKANGLIDVYQMALQYDPVLAQAKAQYEADKEQLNALEGGLLPQIQAGASYTNSDSSLSGYDAEYTNMSLTLNQSVYQHELWARIDQSEIALQASQIALQTAEEELILKVTEAYFNVLLAEQTLELYKSREKADLLQLESAQASAEVGLASQVDVLQAKSSYDLSKSNRINAENSLDLAQEELLKITGKPFESLKMLPLETQLPHYELSLAEVETRAQETNLGVRASVYQAQIAKQEIEVQKSGHWPTVSAQAQYNDRNYQTDQSDVSDTSIGVNVTVPLYTGGSTTSNVSAARFASQKSNEALRDSKNLARLNARSQVRNIQRGEVLIAALREAVKSNDAFLEAAEEGYKVGLKDMLEVLSARANQVDARKNLVEALHNQVLNRLRLESALGDLTPQDLEEFDRLLKAGSNAS</sequence>
<dbReference type="GO" id="GO:0009279">
    <property type="term" value="C:cell outer membrane"/>
    <property type="evidence" value="ECO:0007669"/>
    <property type="project" value="UniProtKB-SubCell"/>
</dbReference>
<evidence type="ECO:0000313" key="10">
    <source>
        <dbReference type="Proteomes" id="UP000504724"/>
    </source>
</evidence>
<keyword evidence="4" id="KW-1134">Transmembrane beta strand</keyword>
<keyword evidence="10" id="KW-1185">Reference proteome</keyword>
<evidence type="ECO:0000256" key="2">
    <source>
        <dbReference type="ARBA" id="ARBA00007613"/>
    </source>
</evidence>
<dbReference type="NCBIfam" id="TIGR01844">
    <property type="entry name" value="type_I_sec_TolC"/>
    <property type="match status" value="1"/>
</dbReference>
<accession>A0A7D4SNA3</accession>
<gene>
    <name evidence="9" type="ORF">HQN79_06735</name>
</gene>
<keyword evidence="6" id="KW-0472">Membrane</keyword>
<evidence type="ECO:0000256" key="7">
    <source>
        <dbReference type="ARBA" id="ARBA00023237"/>
    </source>
</evidence>
<evidence type="ECO:0000256" key="6">
    <source>
        <dbReference type="ARBA" id="ARBA00023136"/>
    </source>
</evidence>
<keyword evidence="5" id="KW-0812">Transmembrane</keyword>
<dbReference type="GO" id="GO:0015562">
    <property type="term" value="F:efflux transmembrane transporter activity"/>
    <property type="evidence" value="ECO:0007669"/>
    <property type="project" value="InterPro"/>
</dbReference>
<evidence type="ECO:0000256" key="5">
    <source>
        <dbReference type="ARBA" id="ARBA00022692"/>
    </source>
</evidence>
<reference evidence="9 10" key="1">
    <citation type="submission" date="2020-05" db="EMBL/GenBank/DDBJ databases">
        <title>Thiomicrorhabdus sediminis sp.nov. and Thiomicrorhabdus xiamenensis sp.nov., novel sulfur-oxidizing bacteria isolated from coastal sediment.</title>
        <authorList>
            <person name="Liu X."/>
        </authorList>
    </citation>
    <scope>NUCLEOTIDE SEQUENCE [LARGE SCALE GENOMIC DNA]</scope>
    <source>
        <strain evidence="9 10">G2</strain>
    </source>
</reference>
<evidence type="ECO:0000313" key="9">
    <source>
        <dbReference type="EMBL" id="QKI89281.1"/>
    </source>
</evidence>
<keyword evidence="8" id="KW-0732">Signal</keyword>
<dbReference type="Gene3D" id="1.20.1600.10">
    <property type="entry name" value="Outer membrane efflux proteins (OEP)"/>
    <property type="match status" value="1"/>
</dbReference>
<feature type="chain" id="PRO_5028879645" evidence="8">
    <location>
        <begin position="38"/>
        <end position="450"/>
    </location>
</feature>
<name>A0A7D4SNA3_9GAMM</name>
<comment type="similarity">
    <text evidence="2">Belongs to the outer membrane factor (OMF) (TC 1.B.17) family.</text>
</comment>